<sequence length="109" mass="11890">MCAWKDSEGDFAKAYEDLDVRQTIVSPLRPSSPPQRNCQDRDREAEKVKVEGCKNSDTASIAIGSVAYSSATTVIALTAEQVKIVPGCNLRQDLDSSNQRICKECGVPK</sequence>
<organism evidence="1 2">
    <name type="scientific">Armillaria gallica</name>
    <name type="common">Bulbous honey fungus</name>
    <name type="synonym">Armillaria bulbosa</name>
    <dbReference type="NCBI Taxonomy" id="47427"/>
    <lineage>
        <taxon>Eukaryota</taxon>
        <taxon>Fungi</taxon>
        <taxon>Dikarya</taxon>
        <taxon>Basidiomycota</taxon>
        <taxon>Agaricomycotina</taxon>
        <taxon>Agaricomycetes</taxon>
        <taxon>Agaricomycetidae</taxon>
        <taxon>Agaricales</taxon>
        <taxon>Marasmiineae</taxon>
        <taxon>Physalacriaceae</taxon>
        <taxon>Armillaria</taxon>
    </lineage>
</organism>
<reference evidence="2" key="1">
    <citation type="journal article" date="2017" name="Nat. Ecol. Evol.">
        <title>Genome expansion and lineage-specific genetic innovations in the forest pathogenic fungi Armillaria.</title>
        <authorList>
            <person name="Sipos G."/>
            <person name="Prasanna A.N."/>
            <person name="Walter M.C."/>
            <person name="O'Connor E."/>
            <person name="Balint B."/>
            <person name="Krizsan K."/>
            <person name="Kiss B."/>
            <person name="Hess J."/>
            <person name="Varga T."/>
            <person name="Slot J."/>
            <person name="Riley R."/>
            <person name="Boka B."/>
            <person name="Rigling D."/>
            <person name="Barry K."/>
            <person name="Lee J."/>
            <person name="Mihaltcheva S."/>
            <person name="LaButti K."/>
            <person name="Lipzen A."/>
            <person name="Waldron R."/>
            <person name="Moloney N.M."/>
            <person name="Sperisen C."/>
            <person name="Kredics L."/>
            <person name="Vagvoelgyi C."/>
            <person name="Patrignani A."/>
            <person name="Fitzpatrick D."/>
            <person name="Nagy I."/>
            <person name="Doyle S."/>
            <person name="Anderson J.B."/>
            <person name="Grigoriev I.V."/>
            <person name="Gueldener U."/>
            <person name="Muensterkoetter M."/>
            <person name="Nagy L.G."/>
        </authorList>
    </citation>
    <scope>NUCLEOTIDE SEQUENCE [LARGE SCALE GENOMIC DNA]</scope>
    <source>
        <strain evidence="2">Ar21-2</strain>
    </source>
</reference>
<evidence type="ECO:0000313" key="2">
    <source>
        <dbReference type="Proteomes" id="UP000217790"/>
    </source>
</evidence>
<dbReference type="InParanoid" id="A0A2H3CPU4"/>
<proteinExistence type="predicted"/>
<accession>A0A2H3CPU4</accession>
<dbReference type="EMBL" id="KZ293745">
    <property type="protein sequence ID" value="PBK80438.1"/>
    <property type="molecule type" value="Genomic_DNA"/>
</dbReference>
<protein>
    <submittedName>
        <fullName evidence="1">Uncharacterized protein</fullName>
    </submittedName>
</protein>
<keyword evidence="2" id="KW-1185">Reference proteome</keyword>
<gene>
    <name evidence="1" type="ORF">ARMGADRAFT_1040066</name>
</gene>
<dbReference type="AlphaFoldDB" id="A0A2H3CPU4"/>
<dbReference type="Proteomes" id="UP000217790">
    <property type="component" value="Unassembled WGS sequence"/>
</dbReference>
<evidence type="ECO:0000313" key="1">
    <source>
        <dbReference type="EMBL" id="PBK80438.1"/>
    </source>
</evidence>
<name>A0A2H3CPU4_ARMGA</name>